<dbReference type="Pfam" id="PF00698">
    <property type="entry name" value="Acyl_transf_1"/>
    <property type="match status" value="1"/>
</dbReference>
<dbReference type="NCBIfam" id="TIGR00128">
    <property type="entry name" value="fabD"/>
    <property type="match status" value="1"/>
</dbReference>
<dbReference type="RefSeq" id="WP_051965953.1">
    <property type="nucleotide sequence ID" value="NZ_CP045798.1"/>
</dbReference>
<feature type="domain" description="Malonyl-CoA:ACP transacylase (MAT)" evidence="6">
    <location>
        <begin position="7"/>
        <end position="314"/>
    </location>
</feature>
<dbReference type="PANTHER" id="PTHR42681:SF1">
    <property type="entry name" value="MALONYL-COA-ACYL CARRIER PROTEIN TRANSACYLASE, MITOCHONDRIAL"/>
    <property type="match status" value="1"/>
</dbReference>
<dbReference type="InterPro" id="IPR001227">
    <property type="entry name" value="Ac_transferase_dom_sf"/>
</dbReference>
<dbReference type="OrthoDB" id="9805460at2"/>
<dbReference type="GO" id="GO:0005829">
    <property type="term" value="C:cytosol"/>
    <property type="evidence" value="ECO:0007669"/>
    <property type="project" value="TreeGrafter"/>
</dbReference>
<keyword evidence="1 4" id="KW-0808">Transferase</keyword>
<dbReference type="KEGG" id="tfr:BR63_17745"/>
<dbReference type="EC" id="2.3.1.39" evidence="4"/>
<comment type="catalytic activity">
    <reaction evidence="3 4">
        <text>holo-[ACP] + malonyl-CoA = malonyl-[ACP] + CoA</text>
        <dbReference type="Rhea" id="RHEA:41792"/>
        <dbReference type="Rhea" id="RHEA-COMP:9623"/>
        <dbReference type="Rhea" id="RHEA-COMP:9685"/>
        <dbReference type="ChEBI" id="CHEBI:57287"/>
        <dbReference type="ChEBI" id="CHEBI:57384"/>
        <dbReference type="ChEBI" id="CHEBI:64479"/>
        <dbReference type="ChEBI" id="CHEBI:78449"/>
        <dbReference type="EC" id="2.3.1.39"/>
    </reaction>
</comment>
<name>A0A7G6E785_THEFR</name>
<evidence type="ECO:0000256" key="3">
    <source>
        <dbReference type="ARBA" id="ARBA00048462"/>
    </source>
</evidence>
<evidence type="ECO:0000313" key="7">
    <source>
        <dbReference type="EMBL" id="QNB47939.1"/>
    </source>
</evidence>
<evidence type="ECO:0000313" key="8">
    <source>
        <dbReference type="Proteomes" id="UP000515847"/>
    </source>
</evidence>
<protein>
    <recommendedName>
        <fullName evidence="4">Malonyl CoA-acyl carrier protein transacylase</fullName>
        <ecNumber evidence="4">2.3.1.39</ecNumber>
    </recommendedName>
</protein>
<keyword evidence="2 4" id="KW-0012">Acyltransferase</keyword>
<evidence type="ECO:0000256" key="5">
    <source>
        <dbReference type="PIRSR" id="PIRSR000446-1"/>
    </source>
</evidence>
<dbReference type="SMART" id="SM00827">
    <property type="entry name" value="PKS_AT"/>
    <property type="match status" value="1"/>
</dbReference>
<dbReference type="InterPro" id="IPR016036">
    <property type="entry name" value="Malonyl_transacylase_ACP-bd"/>
</dbReference>
<dbReference type="EMBL" id="CP045798">
    <property type="protein sequence ID" value="QNB47939.1"/>
    <property type="molecule type" value="Genomic_DNA"/>
</dbReference>
<dbReference type="GO" id="GO:0006633">
    <property type="term" value="P:fatty acid biosynthetic process"/>
    <property type="evidence" value="ECO:0007669"/>
    <property type="project" value="TreeGrafter"/>
</dbReference>
<proteinExistence type="inferred from homology"/>
<feature type="active site" evidence="5">
    <location>
        <position position="200"/>
    </location>
</feature>
<evidence type="ECO:0000256" key="2">
    <source>
        <dbReference type="ARBA" id="ARBA00023315"/>
    </source>
</evidence>
<organism evidence="7 8">
    <name type="scientific">Thermanaerosceptrum fracticalcis</name>
    <dbReference type="NCBI Taxonomy" id="1712410"/>
    <lineage>
        <taxon>Bacteria</taxon>
        <taxon>Bacillati</taxon>
        <taxon>Bacillota</taxon>
        <taxon>Clostridia</taxon>
        <taxon>Eubacteriales</taxon>
        <taxon>Peptococcaceae</taxon>
        <taxon>Thermanaerosceptrum</taxon>
    </lineage>
</organism>
<accession>A0A7G6E785</accession>
<reference evidence="7 8" key="1">
    <citation type="journal article" date="2019" name="Front. Microbiol.">
        <title>Thermoanaerosceptrum fracticalcis gen. nov. sp. nov., a Novel Fumarate-Fermenting Microorganism From a Deep Fractured Carbonate Aquifer of the US Great Basin.</title>
        <authorList>
            <person name="Hamilton-Brehm S.D."/>
            <person name="Stewart L.E."/>
            <person name="Zavarin M."/>
            <person name="Caldwell M."/>
            <person name="Lawson P.A."/>
            <person name="Onstott T.C."/>
            <person name="Grzymski J."/>
            <person name="Neveux I."/>
            <person name="Lollar B.S."/>
            <person name="Russell C.E."/>
            <person name="Moser D.P."/>
        </authorList>
    </citation>
    <scope>NUCLEOTIDE SEQUENCE [LARGE SCALE GENOMIC DNA]</scope>
    <source>
        <strain evidence="7 8">DRI-13</strain>
    </source>
</reference>
<dbReference type="InterPro" id="IPR050858">
    <property type="entry name" value="Mal-CoA-ACP_Trans/PKS_FabD"/>
</dbReference>
<dbReference type="SUPFAM" id="SSF52151">
    <property type="entry name" value="FabD/lysophospholipase-like"/>
    <property type="match status" value="1"/>
</dbReference>
<dbReference type="InterPro" id="IPR004410">
    <property type="entry name" value="Malonyl_CoA-ACP_transAc_FabD"/>
</dbReference>
<dbReference type="InterPro" id="IPR016035">
    <property type="entry name" value="Acyl_Trfase/lysoPLipase"/>
</dbReference>
<feature type="active site" evidence="5">
    <location>
        <position position="91"/>
    </location>
</feature>
<dbReference type="PIRSF" id="PIRSF000446">
    <property type="entry name" value="Mct"/>
    <property type="match status" value="1"/>
</dbReference>
<comment type="similarity">
    <text evidence="4">Belongs to the fabD family.</text>
</comment>
<sequence length="319" mass="35820">MNNIAFVFPGQGTHYVGMGLELAKRYKEAADVYEQANEIMGFDLAKMCFEGPEEELVKTENSQPTIHTTSIAILKVVEKYGIKAGVTAGFSLGQYSALVYAGALKFEDTVKLVKTRGMLMQNAVPLGMGKMCWITGLSREQVLQIVEDSKHLGHIEPSNFNCPGQIIVAGYNAPVEYAQKLALERGAKGADFLRVSGPFHTRLLYEAGFKLREELDKIEVKNPQIQYVDNVTGKYFDPEKDDLKELLKEHVYKAVMWEDSMDSMLEAGVDTFIELGSKNVLTNLNIRCAQKHNKEVRCINVRDIETLEALLRNMEKELK</sequence>
<dbReference type="InterPro" id="IPR024925">
    <property type="entry name" value="Malonyl_CoA-ACP_transAc"/>
</dbReference>
<dbReference type="Proteomes" id="UP000515847">
    <property type="component" value="Chromosome"/>
</dbReference>
<dbReference type="Gene3D" id="3.40.366.10">
    <property type="entry name" value="Malonyl-Coenzyme A Acyl Carrier Protein, domain 2"/>
    <property type="match status" value="1"/>
</dbReference>
<dbReference type="AlphaFoldDB" id="A0A7G6E785"/>
<gene>
    <name evidence="7" type="primary">fabD</name>
    <name evidence="7" type="ORF">BR63_17745</name>
</gene>
<dbReference type="InterPro" id="IPR014043">
    <property type="entry name" value="Acyl_transferase_dom"/>
</dbReference>
<dbReference type="Gene3D" id="3.30.70.250">
    <property type="entry name" value="Malonyl-CoA ACP transacylase, ACP-binding"/>
    <property type="match status" value="1"/>
</dbReference>
<dbReference type="GO" id="GO:0004314">
    <property type="term" value="F:[acyl-carrier-protein] S-malonyltransferase activity"/>
    <property type="evidence" value="ECO:0007669"/>
    <property type="project" value="UniProtKB-EC"/>
</dbReference>
<evidence type="ECO:0000259" key="6">
    <source>
        <dbReference type="SMART" id="SM00827"/>
    </source>
</evidence>
<dbReference type="SUPFAM" id="SSF55048">
    <property type="entry name" value="Probable ACP-binding domain of malonyl-CoA ACP transacylase"/>
    <property type="match status" value="1"/>
</dbReference>
<keyword evidence="8" id="KW-1185">Reference proteome</keyword>
<dbReference type="PANTHER" id="PTHR42681">
    <property type="entry name" value="MALONYL-COA-ACYL CARRIER PROTEIN TRANSACYLASE, MITOCHONDRIAL"/>
    <property type="match status" value="1"/>
</dbReference>
<evidence type="ECO:0000256" key="1">
    <source>
        <dbReference type="ARBA" id="ARBA00022679"/>
    </source>
</evidence>
<evidence type="ECO:0000256" key="4">
    <source>
        <dbReference type="PIRNR" id="PIRNR000446"/>
    </source>
</evidence>